<keyword evidence="3" id="KW-1185">Reference proteome</keyword>
<sequence>MVPPRFLIPDDVKKTRTLVSTIGVYIPDYIVIDAKILSAPLRLQNLKIDPVSILLSVHTSIRLYVALDHSPLYFGTFEKKNILTTPYRLGNALTMHYLSGAIFGAGIKIILFKFFNIRSII</sequence>
<protein>
    <submittedName>
        <fullName evidence="2">Uncharacterized protein</fullName>
    </submittedName>
</protein>
<reference evidence="2" key="1">
    <citation type="submission" date="2021-10" db="EMBL/GenBank/DDBJ databases">
        <title>Melipona bicolor Genome sequencing and assembly.</title>
        <authorList>
            <person name="Araujo N.S."/>
            <person name="Arias M.C."/>
        </authorList>
    </citation>
    <scope>NUCLEOTIDE SEQUENCE</scope>
    <source>
        <strain evidence="2">USP_2M_L1-L4_2017</strain>
        <tissue evidence="2">Whole body</tissue>
    </source>
</reference>
<dbReference type="AlphaFoldDB" id="A0AA40FPS5"/>
<keyword evidence="1" id="KW-1133">Transmembrane helix</keyword>
<feature type="transmembrane region" description="Helical" evidence="1">
    <location>
        <begin position="95"/>
        <end position="115"/>
    </location>
</feature>
<evidence type="ECO:0000313" key="3">
    <source>
        <dbReference type="Proteomes" id="UP001177670"/>
    </source>
</evidence>
<accession>A0AA40FPS5</accession>
<evidence type="ECO:0000313" key="2">
    <source>
        <dbReference type="EMBL" id="KAK1122684.1"/>
    </source>
</evidence>
<dbReference type="PANTHER" id="PTHR12517">
    <property type="entry name" value="VACUOLAR PROTEIN SORTING-ASSOCIATED PROTEIN 13B"/>
    <property type="match status" value="1"/>
</dbReference>
<keyword evidence="1" id="KW-0472">Membrane</keyword>
<evidence type="ECO:0000256" key="1">
    <source>
        <dbReference type="SAM" id="Phobius"/>
    </source>
</evidence>
<keyword evidence="1" id="KW-0812">Transmembrane</keyword>
<dbReference type="PANTHER" id="PTHR12517:SF0">
    <property type="entry name" value="INTERMEMBRANE LIPID TRANSFER PROTEIN VPS13B"/>
    <property type="match status" value="1"/>
</dbReference>
<dbReference type="EMBL" id="JAHYIQ010000022">
    <property type="protein sequence ID" value="KAK1122684.1"/>
    <property type="molecule type" value="Genomic_DNA"/>
</dbReference>
<dbReference type="Proteomes" id="UP001177670">
    <property type="component" value="Unassembled WGS sequence"/>
</dbReference>
<comment type="caution">
    <text evidence="2">The sequence shown here is derived from an EMBL/GenBank/DDBJ whole genome shotgun (WGS) entry which is preliminary data.</text>
</comment>
<name>A0AA40FPS5_9HYME</name>
<gene>
    <name evidence="2" type="ORF">K0M31_009127</name>
</gene>
<dbReference type="InterPro" id="IPR039782">
    <property type="entry name" value="VPS13B"/>
</dbReference>
<proteinExistence type="predicted"/>
<organism evidence="2 3">
    <name type="scientific">Melipona bicolor</name>
    <dbReference type="NCBI Taxonomy" id="60889"/>
    <lineage>
        <taxon>Eukaryota</taxon>
        <taxon>Metazoa</taxon>
        <taxon>Ecdysozoa</taxon>
        <taxon>Arthropoda</taxon>
        <taxon>Hexapoda</taxon>
        <taxon>Insecta</taxon>
        <taxon>Pterygota</taxon>
        <taxon>Neoptera</taxon>
        <taxon>Endopterygota</taxon>
        <taxon>Hymenoptera</taxon>
        <taxon>Apocrita</taxon>
        <taxon>Aculeata</taxon>
        <taxon>Apoidea</taxon>
        <taxon>Anthophila</taxon>
        <taxon>Apidae</taxon>
        <taxon>Melipona</taxon>
    </lineage>
</organism>